<keyword evidence="7" id="KW-0574">Periplasm</keyword>
<name>A0A948WY66_9GAMM</name>
<comment type="similarity">
    <text evidence="2">Belongs to the LolA family.</text>
</comment>
<accession>A0A948WY66</accession>
<reference evidence="10" key="1">
    <citation type="journal article" date="2021" name="PeerJ">
        <title>Extensive microbial diversity within the chicken gut microbiome revealed by metagenomics and culture.</title>
        <authorList>
            <person name="Gilroy R."/>
            <person name="Ravi A."/>
            <person name="Getino M."/>
            <person name="Pursley I."/>
            <person name="Horton D.L."/>
            <person name="Alikhan N.F."/>
            <person name="Baker D."/>
            <person name="Gharbi K."/>
            <person name="Hall N."/>
            <person name="Watson M."/>
            <person name="Adriaenssens E.M."/>
            <person name="Foster-Nyarko E."/>
            <person name="Jarju S."/>
            <person name="Secka A."/>
            <person name="Antonio M."/>
            <person name="Oren A."/>
            <person name="Chaudhuri R.R."/>
            <person name="La Ragione R."/>
            <person name="Hildebrand F."/>
            <person name="Pallen M.J."/>
        </authorList>
    </citation>
    <scope>NUCLEOTIDE SEQUENCE</scope>
    <source>
        <strain evidence="10">378</strain>
    </source>
</reference>
<dbReference type="Gene3D" id="2.50.20.10">
    <property type="entry name" value="Lipoprotein localisation LolA/LolB/LppX"/>
    <property type="match status" value="1"/>
</dbReference>
<reference evidence="10" key="2">
    <citation type="submission" date="2021-04" db="EMBL/GenBank/DDBJ databases">
        <authorList>
            <person name="Gilroy R."/>
        </authorList>
    </citation>
    <scope>NUCLEOTIDE SEQUENCE</scope>
    <source>
        <strain evidence="10">378</strain>
    </source>
</reference>
<gene>
    <name evidence="10" type="primary">lolA</name>
    <name evidence="10" type="ORF">H9847_06625</name>
</gene>
<dbReference type="PANTHER" id="PTHR35869:SF1">
    <property type="entry name" value="OUTER-MEMBRANE LIPOPROTEIN CARRIER PROTEIN"/>
    <property type="match status" value="1"/>
</dbReference>
<dbReference type="InterPro" id="IPR018323">
    <property type="entry name" value="OM_lipoprot_carrier_LolA_Pbac"/>
</dbReference>
<dbReference type="Proteomes" id="UP000733611">
    <property type="component" value="Unassembled WGS sequence"/>
</dbReference>
<sequence length="213" mass="23676">MACFHAAPVCAAPQGQLIAATSKLSPETQELQDMLARLSGFSAHFKQEVSDQSGESLSNSEGNIYLLRPDHFMMHTTAPDELALYTQDHDIYYYDAVVNQVSIFSMGNMLANPLMLLVSSDEAAWAEYDVSRDGNRFTLVPKTRQDVLSLTIAFAEKPVPNEEGEECYLLDALTIRMDDGNNNFYLFTQQQATADAEDFNFALPADVEVDDAR</sequence>
<dbReference type="GO" id="GO:0042953">
    <property type="term" value="P:lipoprotein transport"/>
    <property type="evidence" value="ECO:0007669"/>
    <property type="project" value="InterPro"/>
</dbReference>
<dbReference type="InterPro" id="IPR029046">
    <property type="entry name" value="LolA/LolB/LppX"/>
</dbReference>
<dbReference type="PANTHER" id="PTHR35869">
    <property type="entry name" value="OUTER-MEMBRANE LIPOPROTEIN CARRIER PROTEIN"/>
    <property type="match status" value="1"/>
</dbReference>
<protein>
    <recommendedName>
        <fullName evidence="4">Outer-membrane lipoprotein carrier protein</fullName>
    </recommendedName>
</protein>
<evidence type="ECO:0000256" key="9">
    <source>
        <dbReference type="ARBA" id="ARBA00023186"/>
    </source>
</evidence>
<evidence type="ECO:0000256" key="8">
    <source>
        <dbReference type="ARBA" id="ARBA00022927"/>
    </source>
</evidence>
<proteinExistence type="inferred from homology"/>
<keyword evidence="5" id="KW-0813">Transport</keyword>
<evidence type="ECO:0000256" key="4">
    <source>
        <dbReference type="ARBA" id="ARBA00014035"/>
    </source>
</evidence>
<evidence type="ECO:0000313" key="11">
    <source>
        <dbReference type="Proteomes" id="UP000733611"/>
    </source>
</evidence>
<comment type="caution">
    <text evidence="10">The sequence shown here is derived from an EMBL/GenBank/DDBJ whole genome shotgun (WGS) entry which is preliminary data.</text>
</comment>
<evidence type="ECO:0000256" key="3">
    <source>
        <dbReference type="ARBA" id="ARBA00011245"/>
    </source>
</evidence>
<dbReference type="SUPFAM" id="SSF89392">
    <property type="entry name" value="Prokaryotic lipoproteins and lipoprotein localization factors"/>
    <property type="match status" value="1"/>
</dbReference>
<evidence type="ECO:0000256" key="5">
    <source>
        <dbReference type="ARBA" id="ARBA00022448"/>
    </source>
</evidence>
<keyword evidence="10" id="KW-0449">Lipoprotein</keyword>
<dbReference type="GO" id="GO:0030288">
    <property type="term" value="C:outer membrane-bounded periplasmic space"/>
    <property type="evidence" value="ECO:0007669"/>
    <property type="project" value="TreeGrafter"/>
</dbReference>
<evidence type="ECO:0000256" key="6">
    <source>
        <dbReference type="ARBA" id="ARBA00022729"/>
    </source>
</evidence>
<dbReference type="NCBIfam" id="TIGR00547">
    <property type="entry name" value="lolA"/>
    <property type="match status" value="1"/>
</dbReference>
<evidence type="ECO:0000256" key="7">
    <source>
        <dbReference type="ARBA" id="ARBA00022764"/>
    </source>
</evidence>
<dbReference type="GO" id="GO:0044874">
    <property type="term" value="P:lipoprotein localization to outer membrane"/>
    <property type="evidence" value="ECO:0007669"/>
    <property type="project" value="TreeGrafter"/>
</dbReference>
<comment type="subunit">
    <text evidence="3">Monomer.</text>
</comment>
<evidence type="ECO:0000313" key="10">
    <source>
        <dbReference type="EMBL" id="MBU3844525.1"/>
    </source>
</evidence>
<keyword evidence="8" id="KW-0653">Protein transport</keyword>
<dbReference type="AlphaFoldDB" id="A0A948WY66"/>
<keyword evidence="6" id="KW-0732">Signal</keyword>
<dbReference type="Pfam" id="PF03548">
    <property type="entry name" value="LolA"/>
    <property type="match status" value="1"/>
</dbReference>
<organism evidence="10 11">
    <name type="scientific">Candidatus Anaerobiospirillum pullicola</name>
    <dbReference type="NCBI Taxonomy" id="2838451"/>
    <lineage>
        <taxon>Bacteria</taxon>
        <taxon>Pseudomonadati</taxon>
        <taxon>Pseudomonadota</taxon>
        <taxon>Gammaproteobacteria</taxon>
        <taxon>Aeromonadales</taxon>
        <taxon>Succinivibrionaceae</taxon>
        <taxon>Anaerobiospirillum</taxon>
    </lineage>
</organism>
<comment type="subcellular location">
    <subcellularLocation>
        <location evidence="1">Periplasm</location>
    </subcellularLocation>
</comment>
<dbReference type="InterPro" id="IPR004564">
    <property type="entry name" value="OM_lipoprot_carrier_LolA-like"/>
</dbReference>
<dbReference type="CDD" id="cd16325">
    <property type="entry name" value="LolA"/>
    <property type="match status" value="1"/>
</dbReference>
<dbReference type="EMBL" id="JAHLFE010000132">
    <property type="protein sequence ID" value="MBU3844525.1"/>
    <property type="molecule type" value="Genomic_DNA"/>
</dbReference>
<evidence type="ECO:0000256" key="1">
    <source>
        <dbReference type="ARBA" id="ARBA00004418"/>
    </source>
</evidence>
<keyword evidence="9" id="KW-0143">Chaperone</keyword>
<evidence type="ECO:0000256" key="2">
    <source>
        <dbReference type="ARBA" id="ARBA00007615"/>
    </source>
</evidence>